<dbReference type="InterPro" id="IPR010383">
    <property type="entry name" value="Glyco_hydrolase_94_b-supersand"/>
</dbReference>
<feature type="compositionally biased region" description="Basic and acidic residues" evidence="3">
    <location>
        <begin position="1"/>
        <end position="13"/>
    </location>
</feature>
<feature type="domain" description="Glycosyl hydrolase 94 catalytic" evidence="7">
    <location>
        <begin position="2387"/>
        <end position="2812"/>
    </location>
</feature>
<evidence type="ECO:0000256" key="3">
    <source>
        <dbReference type="SAM" id="MobiDB-lite"/>
    </source>
</evidence>
<keyword evidence="4" id="KW-1133">Transmembrane helix</keyword>
<dbReference type="PATRIC" id="fig|1612624.7.peg.6136"/>
<feature type="transmembrane region" description="Helical" evidence="4">
    <location>
        <begin position="976"/>
        <end position="996"/>
    </location>
</feature>
<dbReference type="GO" id="GO:0030246">
    <property type="term" value="F:carbohydrate binding"/>
    <property type="evidence" value="ECO:0007669"/>
    <property type="project" value="InterPro"/>
</dbReference>
<feature type="transmembrane region" description="Helical" evidence="4">
    <location>
        <begin position="852"/>
        <end position="869"/>
    </location>
</feature>
<dbReference type="GO" id="GO:0005975">
    <property type="term" value="P:carbohydrate metabolic process"/>
    <property type="evidence" value="ECO:0007669"/>
    <property type="project" value="InterPro"/>
</dbReference>
<evidence type="ECO:0000256" key="2">
    <source>
        <dbReference type="ARBA" id="ARBA00022679"/>
    </source>
</evidence>
<keyword evidence="2" id="KW-0808">Transferase</keyword>
<dbReference type="CDD" id="cd11756">
    <property type="entry name" value="GH94N_ChvB_NdvB_1_like"/>
    <property type="match status" value="1"/>
</dbReference>
<dbReference type="PANTHER" id="PTHR37469">
    <property type="entry name" value="CELLOBIONIC ACID PHOSPHORYLASE-RELATED"/>
    <property type="match status" value="1"/>
</dbReference>
<dbReference type="Pfam" id="PF06165">
    <property type="entry name" value="GH94_b-supersand"/>
    <property type="match status" value="2"/>
</dbReference>
<reference evidence="8 9" key="1">
    <citation type="journal article" date="2016" name="Syst. Appl. Microbiol.">
        <title>Pararhizobium polonicum sp. nov. isolated from tumors on stone fruit rootstocks.</title>
        <authorList>
            <person name="Pulawska J."/>
            <person name="Kuzmanovic N."/>
            <person name="Willems A."/>
            <person name="Pothier J.F."/>
        </authorList>
    </citation>
    <scope>NUCLEOTIDE SEQUENCE [LARGE SCALE GENOMIC DNA]</scope>
    <source>
        <strain evidence="8 9">F5.1</strain>
    </source>
</reference>
<dbReference type="InterPro" id="IPR037820">
    <property type="entry name" value="GH94N_NdvB"/>
</dbReference>
<dbReference type="STRING" id="1612624.ADU59_20790"/>
<dbReference type="InterPro" id="IPR033432">
    <property type="entry name" value="GH94_catalytic"/>
</dbReference>
<dbReference type="EMBL" id="LGLV01000013">
    <property type="protein sequence ID" value="OBZ93671.1"/>
    <property type="molecule type" value="Genomic_DNA"/>
</dbReference>
<dbReference type="FunFam" id="1.50.10.140:FF:000003">
    <property type="entry name" value="Cyclic beta-1,2-glucan synthase"/>
    <property type="match status" value="1"/>
</dbReference>
<dbReference type="GO" id="GO:0016757">
    <property type="term" value="F:glycosyltransferase activity"/>
    <property type="evidence" value="ECO:0007669"/>
    <property type="project" value="UniProtKB-KW"/>
</dbReference>
<keyword evidence="1" id="KW-0328">Glycosyltransferase</keyword>
<evidence type="ECO:0000256" key="1">
    <source>
        <dbReference type="ARBA" id="ARBA00022676"/>
    </source>
</evidence>
<accession>A0A1C7NXE1</accession>
<dbReference type="Proteomes" id="UP000093111">
    <property type="component" value="Unassembled WGS sequence"/>
</dbReference>
<feature type="compositionally biased region" description="Basic and acidic residues" evidence="3">
    <location>
        <begin position="23"/>
        <end position="38"/>
    </location>
</feature>
<dbReference type="InterPro" id="IPR019282">
    <property type="entry name" value="Glycoamylase-like_cons_dom"/>
</dbReference>
<dbReference type="CDD" id="cd11753">
    <property type="entry name" value="GH94N_ChvB_NdvB_2_like"/>
    <property type="match status" value="1"/>
</dbReference>
<evidence type="ECO:0000259" key="6">
    <source>
        <dbReference type="Pfam" id="PF10091"/>
    </source>
</evidence>
<dbReference type="InterPro" id="IPR052047">
    <property type="entry name" value="GH94_Enzymes"/>
</dbReference>
<keyword evidence="4" id="KW-0472">Membrane</keyword>
<feature type="domain" description="Glycosyl hydrolase 94 supersandwich" evidence="5">
    <location>
        <begin position="2103"/>
        <end position="2373"/>
    </location>
</feature>
<evidence type="ECO:0000259" key="7">
    <source>
        <dbReference type="Pfam" id="PF17167"/>
    </source>
</evidence>
<feature type="region of interest" description="Disordered" evidence="3">
    <location>
        <begin position="1"/>
        <end position="59"/>
    </location>
</feature>
<feature type="domain" description="Glycoamylase-like" evidence="6">
    <location>
        <begin position="1342"/>
        <end position="1549"/>
    </location>
</feature>
<dbReference type="PANTHER" id="PTHR37469:SF2">
    <property type="entry name" value="CELLOBIONIC ACID PHOSPHORYLASE"/>
    <property type="match status" value="1"/>
</dbReference>
<organism evidence="8 9">
    <name type="scientific">Pararhizobium polonicum</name>
    <dbReference type="NCBI Taxonomy" id="1612624"/>
    <lineage>
        <taxon>Bacteria</taxon>
        <taxon>Pseudomonadati</taxon>
        <taxon>Pseudomonadota</taxon>
        <taxon>Alphaproteobacteria</taxon>
        <taxon>Hyphomicrobiales</taxon>
        <taxon>Rhizobiaceae</taxon>
        <taxon>Rhizobium/Agrobacterium group</taxon>
        <taxon>Pararhizobium</taxon>
    </lineage>
</organism>
<dbReference type="InterPro" id="IPR037824">
    <property type="entry name" value="GH94N_2_NdvB"/>
</dbReference>
<sequence length="2875" mass="320065">MAERRRTRGDRGGAEPTSGQQPIRHDHASRTLQHRLDPEPVPMPLHNTPSTPPRETEIKPIDYNDSIRSTYFTIDELHECGAALARDGVTALPGFFPFEFRPRHRENETEIFRVYKVTATDVEAGASITPAAEWLLDNHYLVEESIQEVRRDFPRKFYRQLPTLSVAGTTIPRTMALAWLYVAHTHSTVSRESLTAMVAGFQNHETFKIGELWALPSILRFVLIENLRRIAIRVDRSRNMRNKANDVADQIVRLGEPEKFKPILAEAEALCADNTFVAQLLYRLRDGSQTSGYVITWLEEQLEKRGSDVEEALVAEQNRLSSGNATMSNIIRSLREIDDNDWAVWFESVSKLDDALRDGSDYSALDFGSRNKYRNTIERLARRSGHSELEVTQIALNMVKEQARADAETTGVLHEPNVGGFLVGKQRRLLETKIGYRPSILQTIIRIGRKLDWFAIAGPNILLTILAMITVYFFVSPMAIPTGAKLIMLLLFALPASEGAAGLFNTLVTLFVTPSRLVGYEFLEGIPEDARTLVVVPCLIAKRDHVDELVRNLEVHYLANPKGEIYFALVSDWTDSKTEETAADLDVLDYAKNEIETLSARYAHDGRIRFYLLHRRRLYNEAEGVWMGWERKRGKLHELNLLLRGDSDTSFLAGANMVPENVQYVMTLDSDTRLMRDAVTKLVGKLYHPINRPVVDPITQKVTAGYGILQPRVTPSLTTGSDASMFQRIFSINRGIDPYVFTVSDVYQDIAGEGTFTGKGLYHVDAFEAALKGKIEENSILSHDLLEGSLAHCALVSDVELVEDFPIRYEVEMSRQHRWARGDWQLLPYMFNLSNGVSMLGRWKMYDNLRRSLIPVAWLIASVMGWYYMEPTQALIWQFVLIFSLFVAPTMSLISGVMPRRNDIVARAHLHAVLSEIQAANAQVVLRIVFIAHAAAMMADAIVRSVYRTFVSGKLMLEWRTAAQVQSSAGGTVWDYYRSMWIVPVLSVVSLALAAISDTGMPFIGIPFAVLWALSPAIAWFVSQSAETEDQLVVPEDVVEELRKIARRTWLYFEQFVTAEQHFLPPDNFQEIPHPILAERTSPTNIGVYLLSVMSARDFGWIGFEETIRRLEETVATVDRMPKFRGHLFNWYKTDTLETMEPKYVSAVDSGNLAGHLIAVSSMCRDWAEAPSAHVQGNLDGIGDVASILSEVLADLPDDRKTVRPLRRLMEERITGFQNALAAVKREHEFASIRVINLAVLARDIHKLTVNLDHEVKSAQSGEVTKWATMLVNTCEAHIADGVFDLGAIEALRQRLIVIRDRARDIAFTMDFSFLFRPERRLLSIGYRVNTNELDEACYDLLASEARLTSLFAIAKGDLPTEHWYKLGRPIVPIGARGALVSWSGSMFEYLMPPLVMQERQGGILNQTNNLIVQEQMNHGRRLGTPWGISEAAFNARDHELTYQYTNFGVPTLGLKRGLGQNAVIAPYASILASMYFPKAALANLGRLRAVGALGVYGFHDSVDYTPTRVPEGKTCAVVRNYYAHHHGMSIAAVANVVFNGRLREWFHADPVIEAAELLLQEKAPRDIPIINTKKEPESLGKGQEDLLRPEVRVITHPLTKDRETVFLSNGHYSVMLTATGSGYSRWNGQTVARWKADPTEDRAGTFIFLRDTTTGDWWSATAEPRRAEGEKATARFGDDKAEFIKTVGDLTSEVECIVATEHDAEGRRVILLNTGTEDRFIEVTSYAEPVLTTDDTDSAHPLFAKMFLRTEIDAKGDVIRVTRNKRSPGEPDMQVAHLIVDNAASTRHTEAETDRRRFIGTGRTLAEAQAFDTDARLSGTDGYTLDPIVSLRRVVRVPAGKKVSVIFWTIAAPDREAIDKAVDRYRHPDSFNHELIHAWTRSQVQMRHVGVTSQEAASFQMLGRYLVYPDMQLRADTATVQAGLAPQSALWPLSISGDFPIFAVRINDDIDLGIAREALKAQEYLRSRGVTADLVIVNERAASYAQDMQHTLDAMAENLRLRGLSDGPRQHIFAVRRDIMEPETWAALLSASRAVFHARNGKISDQISRAENLLSKPSRKKDAPALPLLAVVSEESSAASAAISGDGLDFWNGYGGFSADGREYVTRLRGGEATPQPWINVISNDSFGFHVAAEGAAFTWGRNSRDYQLTPWTNDPVINRPGEAIFIRDMESGAVLSPYAALSRRTSVLFETRHGLGYSVFTSVQDELEIEVSQTVHRTLPVKYLRLRLNNTSGETRSLKIYGYAEWVLGNNRAKTAPFILSHHDEASGAVLATNPYSIDYSGRTAFLAASETPAGFTSSRREFIGRAGSIYAPQAVLAGKPLSGAVEADGDPCAAIVVDVALKAGESRELTFYIGDSDNAGQALEHLEEARKTPFEAVLEASNSYWQDFTGILQVETPDKAFNNMVNAWLPYQSLGCRILARSAFYQASGAFGFRDQLQDTLAFIVHRPDLARAQILNAAARQFVEGDVLHWWLPGNGSGVRTLISDDVVWLGHAVQHYCSVTGTKDILDEQIAFIEGAALEPGQHDSFFQPAVSERRASLYEHCALALDLAIARKGENGLPLILGGDWNDGMNRVGIEGRGTSVWLGWFLAATLRSFLVIARERGDTRRVSAWEAHLESLKQALETAGWDGTHYRRGYYDDGTPLGSAESSECRIDSIAQSWSVLSGEGDAARSAQAMDAVLAELADSDHQIIRLFTPPLSGAAQDPGYIEAYPPGVRENGGQYTHAATWVVLALAAQNRKEDAWRAFEMLNPVNHSKDRDSADHYRVEPYVVAADIYGDGDLTGRGGWTWYTGSAAWLYRAAVEGILGIRRQGDKLIIRPVLPEGWDGFSATLTIDGKTHAIAVTKNAKSGEPIVSINATVTKNAHEGVLL</sequence>
<dbReference type="Pfam" id="PF17167">
    <property type="entry name" value="Glyco_hydro_94"/>
    <property type="match status" value="1"/>
</dbReference>
<dbReference type="Gene3D" id="2.70.98.40">
    <property type="entry name" value="Glycoside hydrolase, family 65, N-terminal domain"/>
    <property type="match status" value="2"/>
</dbReference>
<evidence type="ECO:0000259" key="5">
    <source>
        <dbReference type="Pfam" id="PF06165"/>
    </source>
</evidence>
<dbReference type="SMART" id="SM01068">
    <property type="entry name" value="CBM_X"/>
    <property type="match status" value="2"/>
</dbReference>
<gene>
    <name evidence="8" type="ORF">ADU59_20790</name>
</gene>
<feature type="transmembrane region" description="Helical" evidence="4">
    <location>
        <begin position="487"/>
        <end position="512"/>
    </location>
</feature>
<feature type="transmembrane region" description="Helical" evidence="4">
    <location>
        <begin position="453"/>
        <end position="475"/>
    </location>
</feature>
<feature type="domain" description="Glycosyl hydrolase 94 supersandwich" evidence="5">
    <location>
        <begin position="1592"/>
        <end position="1869"/>
    </location>
</feature>
<proteinExistence type="predicted"/>
<keyword evidence="4" id="KW-0812">Transmembrane</keyword>
<dbReference type="SUPFAM" id="SSF48208">
    <property type="entry name" value="Six-hairpin glycosidases"/>
    <property type="match status" value="1"/>
</dbReference>
<dbReference type="Pfam" id="PF10091">
    <property type="entry name" value="Glycoamylase"/>
    <property type="match status" value="1"/>
</dbReference>
<dbReference type="InterPro" id="IPR012341">
    <property type="entry name" value="6hp_glycosidase-like_sf"/>
</dbReference>
<dbReference type="InterPro" id="IPR008928">
    <property type="entry name" value="6-hairpin_glycosidase_sf"/>
</dbReference>
<evidence type="ECO:0000313" key="8">
    <source>
        <dbReference type="EMBL" id="OBZ93671.1"/>
    </source>
</evidence>
<dbReference type="SUPFAM" id="SSF74650">
    <property type="entry name" value="Galactose mutarotase-like"/>
    <property type="match status" value="2"/>
</dbReference>
<evidence type="ECO:0000313" key="9">
    <source>
        <dbReference type="Proteomes" id="UP000093111"/>
    </source>
</evidence>
<dbReference type="Gene3D" id="1.50.10.140">
    <property type="match status" value="2"/>
</dbReference>
<feature type="transmembrane region" description="Helical" evidence="4">
    <location>
        <begin position="875"/>
        <end position="897"/>
    </location>
</feature>
<evidence type="ECO:0000256" key="4">
    <source>
        <dbReference type="SAM" id="Phobius"/>
    </source>
</evidence>
<keyword evidence="9" id="KW-1185">Reference proteome</keyword>
<feature type="transmembrane region" description="Helical" evidence="4">
    <location>
        <begin position="924"/>
        <end position="947"/>
    </location>
</feature>
<dbReference type="InterPro" id="IPR011013">
    <property type="entry name" value="Gal_mutarotase_sf_dom"/>
</dbReference>
<name>A0A1C7NXE1_9HYPH</name>
<dbReference type="Gene3D" id="1.50.10.10">
    <property type="match status" value="1"/>
</dbReference>
<comment type="caution">
    <text evidence="8">The sequence shown here is derived from an EMBL/GenBank/DDBJ whole genome shotgun (WGS) entry which is preliminary data.</text>
</comment>
<dbReference type="FunFam" id="2.70.98.40:FF:000007">
    <property type="entry name" value="Cyclic beta-1,2-glucan synthase"/>
    <property type="match status" value="1"/>
</dbReference>
<dbReference type="Gene3D" id="2.60.420.10">
    <property type="entry name" value="Maltose phosphorylase, domain 3"/>
    <property type="match status" value="1"/>
</dbReference>
<protein>
    <submittedName>
        <fullName evidence="8">Protein ndvB</fullName>
    </submittedName>
</protein>
<dbReference type="InterPro" id="IPR037018">
    <property type="entry name" value="GH65_N"/>
</dbReference>
<feature type="transmembrane region" description="Helical" evidence="4">
    <location>
        <begin position="1003"/>
        <end position="1022"/>
    </location>
</feature>